<dbReference type="InterPro" id="IPR016137">
    <property type="entry name" value="RGS"/>
</dbReference>
<dbReference type="CDD" id="cd08735">
    <property type="entry name" value="RGS_AKAP2_1"/>
    <property type="match status" value="1"/>
</dbReference>
<reference evidence="3" key="1">
    <citation type="submission" date="2025-08" db="UniProtKB">
        <authorList>
            <consortium name="Ensembl"/>
        </authorList>
    </citation>
    <scope>IDENTIFICATION</scope>
</reference>
<dbReference type="FunFam" id="1.10.167.10:FF:000005">
    <property type="entry name" value="Putative A-kinase anchor protein 10 mitochondrial"/>
    <property type="match status" value="1"/>
</dbReference>
<reference evidence="3" key="2">
    <citation type="submission" date="2025-09" db="UniProtKB">
        <authorList>
            <consortium name="Ensembl"/>
        </authorList>
    </citation>
    <scope>IDENTIFICATION</scope>
</reference>
<organism evidence="3 4">
    <name type="scientific">Salmo trutta</name>
    <name type="common">Brown trout</name>
    <dbReference type="NCBI Taxonomy" id="8032"/>
    <lineage>
        <taxon>Eukaryota</taxon>
        <taxon>Metazoa</taxon>
        <taxon>Chordata</taxon>
        <taxon>Craniata</taxon>
        <taxon>Vertebrata</taxon>
        <taxon>Euteleostomi</taxon>
        <taxon>Actinopterygii</taxon>
        <taxon>Neopterygii</taxon>
        <taxon>Teleostei</taxon>
        <taxon>Protacanthopterygii</taxon>
        <taxon>Salmoniformes</taxon>
        <taxon>Salmonidae</taxon>
        <taxon>Salmoninae</taxon>
        <taxon>Salmo</taxon>
    </lineage>
</organism>
<dbReference type="Proteomes" id="UP000472277">
    <property type="component" value="Chromosome 19"/>
</dbReference>
<dbReference type="Pfam" id="PF00615">
    <property type="entry name" value="RGS"/>
    <property type="match status" value="2"/>
</dbReference>
<dbReference type="Ensembl" id="ENSSTUT00000041485.1">
    <property type="protein sequence ID" value="ENSSTUP00000039688.1"/>
    <property type="gene ID" value="ENSSTUG00000016877.1"/>
</dbReference>
<dbReference type="PANTHER" id="PTHR13155">
    <property type="entry name" value="A-KINASE ANCHOR PROTEINS"/>
    <property type="match status" value="1"/>
</dbReference>
<dbReference type="PROSITE" id="PS50132">
    <property type="entry name" value="RGS"/>
    <property type="match status" value="2"/>
</dbReference>
<dbReference type="AlphaFoldDB" id="A0A673YXY1"/>
<dbReference type="GO" id="GO:0051018">
    <property type="term" value="F:protein kinase A binding"/>
    <property type="evidence" value="ECO:0007669"/>
    <property type="project" value="InterPro"/>
</dbReference>
<dbReference type="GO" id="GO:0005886">
    <property type="term" value="C:plasma membrane"/>
    <property type="evidence" value="ECO:0007669"/>
    <property type="project" value="TreeGrafter"/>
</dbReference>
<dbReference type="FunFam" id="1.10.167.10:FF:000019">
    <property type="entry name" value="A-kinase anchor protein 10, mitochondrial isoform X1"/>
    <property type="match status" value="1"/>
</dbReference>
<feature type="region of interest" description="Disordered" evidence="1">
    <location>
        <begin position="159"/>
        <end position="238"/>
    </location>
</feature>
<feature type="region of interest" description="Disordered" evidence="1">
    <location>
        <begin position="1"/>
        <end position="34"/>
    </location>
</feature>
<evidence type="ECO:0000313" key="4">
    <source>
        <dbReference type="Proteomes" id="UP000472277"/>
    </source>
</evidence>
<name>A0A673YXY1_SALTR</name>
<dbReference type="SMART" id="SM00315">
    <property type="entry name" value="RGS"/>
    <property type="match status" value="2"/>
</dbReference>
<dbReference type="GO" id="GO:0008104">
    <property type="term" value="P:intracellular protein localization"/>
    <property type="evidence" value="ECO:0007669"/>
    <property type="project" value="TreeGrafter"/>
</dbReference>
<feature type="domain" description="RGS" evidence="2">
    <location>
        <begin position="104"/>
        <end position="330"/>
    </location>
</feature>
<feature type="compositionally biased region" description="Polar residues" evidence="1">
    <location>
        <begin position="188"/>
        <end position="198"/>
    </location>
</feature>
<gene>
    <name evidence="3" type="primary">AKAP10</name>
    <name evidence="3" type="synonym">LOC115154324</name>
</gene>
<dbReference type="GO" id="GO:0005739">
    <property type="term" value="C:mitochondrion"/>
    <property type="evidence" value="ECO:0007669"/>
    <property type="project" value="TreeGrafter"/>
</dbReference>
<sequence length="576" mass="64445">MSFFRRKAKGKEPEQPVDAKVNRAPASPHSPSHSLRNHHAILEVAGPSHVAINAISANMDSFARGRTAILKKQPSHMEAAHFGDLGHSSVNYLASETRSRLSKTVDQILRDNVAMPYYIQFQEARGSDHLVRFWLEAESFRSTSWSRVRANSLNSIKHSSLAEPASTPVSPDPSSPPDMDLPSVPSPQEINSNNSEGPTAQLVHRDSFSSLVDQRPGTPGREDTPPRQHSRTGTPFKLQSTHALKELSDKLMKSIERDAVNIFTKYISPDAARPIPITEQIRNDIVAKICGEDGMVDPNCFVIAQSVVFSIMEQQHFSEFLRSHHFCKYQMEVLTSGSVFLADILFCESALFYFSEYMEKEDTVNILQFWLAADNFQDQLASMAGQYDGQEAQNDAMILYDKYFSLQATKPLGFDDSVRMEIESNICREGGPLPDCFTTPLRQAWTTMEKVAAVKILKNFDEAITVDIASLDPESLYQRPYAGRMTFGKVNELGQFIREAEPEPDVKKSKGFMLSLAMKKLVQGNSDEAQEEMAWKIAKMIVNDVVHQGHHNSPDKSTKVCQIVPDICMPQAIAFI</sequence>
<dbReference type="InterPro" id="IPR044926">
    <property type="entry name" value="RGS_subdomain_2"/>
</dbReference>
<dbReference type="PANTHER" id="PTHR13155:SF1">
    <property type="entry name" value="A-KINASE ANCHOR PROTEIN 10, MITOCHONDRIAL"/>
    <property type="match status" value="1"/>
</dbReference>
<proteinExistence type="predicted"/>
<accession>A0A673YXY1</accession>
<evidence type="ECO:0000256" key="1">
    <source>
        <dbReference type="SAM" id="MobiDB-lite"/>
    </source>
</evidence>
<feature type="compositionally biased region" description="Low complexity" evidence="1">
    <location>
        <begin position="24"/>
        <end position="34"/>
    </location>
</feature>
<feature type="domain" description="RGS" evidence="2">
    <location>
        <begin position="340"/>
        <end position="459"/>
    </location>
</feature>
<dbReference type="InterPro" id="IPR052246">
    <property type="entry name" value="Cell_Polariz_PKAAnc"/>
</dbReference>
<dbReference type="InterPro" id="IPR037719">
    <property type="entry name" value="AKAP10_AKB_dom"/>
</dbReference>
<dbReference type="SUPFAM" id="SSF48097">
    <property type="entry name" value="Regulator of G-protein signaling, RGS"/>
    <property type="match status" value="2"/>
</dbReference>
<protein>
    <submittedName>
        <fullName evidence="3">A-kinase anchoring protein 10</fullName>
    </submittedName>
</protein>
<evidence type="ECO:0000259" key="2">
    <source>
        <dbReference type="PROSITE" id="PS50132"/>
    </source>
</evidence>
<dbReference type="InterPro" id="IPR036305">
    <property type="entry name" value="RGS_sf"/>
</dbReference>
<keyword evidence="4" id="KW-1185">Reference proteome</keyword>
<dbReference type="Gene3D" id="1.10.167.10">
    <property type="entry name" value="Regulator of G-protein Signalling 4, domain 2"/>
    <property type="match status" value="3"/>
</dbReference>
<dbReference type="CDD" id="cd08721">
    <property type="entry name" value="RGS_AKAP2_2"/>
    <property type="match status" value="1"/>
</dbReference>
<feature type="compositionally biased region" description="Low complexity" evidence="1">
    <location>
        <begin position="177"/>
        <end position="187"/>
    </location>
</feature>
<dbReference type="GeneTree" id="ENSGT00390000015077"/>
<evidence type="ECO:0000313" key="3">
    <source>
        <dbReference type="Ensembl" id="ENSSTUP00000039688.1"/>
    </source>
</evidence>
<dbReference type="CDD" id="cd12804">
    <property type="entry name" value="AKAP10_AKB"/>
    <property type="match status" value="1"/>
</dbReference>